<accession>A0AAN7YFF0</accession>
<evidence type="ECO:0000313" key="1">
    <source>
        <dbReference type="EMBL" id="KAK5110992.1"/>
    </source>
</evidence>
<proteinExistence type="predicted"/>
<gene>
    <name evidence="1" type="ORF">LTR62_005367</name>
</gene>
<reference evidence="1" key="1">
    <citation type="submission" date="2023-08" db="EMBL/GenBank/DDBJ databases">
        <title>Black Yeasts Isolated from many extreme environments.</title>
        <authorList>
            <person name="Coleine C."/>
            <person name="Stajich J.E."/>
            <person name="Selbmann L."/>
        </authorList>
    </citation>
    <scope>NUCLEOTIDE SEQUENCE</scope>
    <source>
        <strain evidence="1">CCFEE 5401</strain>
    </source>
</reference>
<sequence length="106" mass="11685">MASLCQICGQPLYVSSLYSDPLQHSCIELVASATVDDEGFTPIEPITTWSSSIPGKEITYHMAEDEHNLADLVEIERLHEENETLRLALRVATSSTGDAESEMVMD</sequence>
<evidence type="ECO:0000313" key="2">
    <source>
        <dbReference type="Proteomes" id="UP001310890"/>
    </source>
</evidence>
<dbReference type="EMBL" id="JAVRRL010000043">
    <property type="protein sequence ID" value="KAK5110992.1"/>
    <property type="molecule type" value="Genomic_DNA"/>
</dbReference>
<protein>
    <submittedName>
        <fullName evidence="1">Uncharacterized protein</fullName>
    </submittedName>
</protein>
<dbReference type="AlphaFoldDB" id="A0AAN7YFF0"/>
<name>A0AAN7YFF0_9PEZI</name>
<organism evidence="1 2">
    <name type="scientific">Meristemomyces frigidus</name>
    <dbReference type="NCBI Taxonomy" id="1508187"/>
    <lineage>
        <taxon>Eukaryota</taxon>
        <taxon>Fungi</taxon>
        <taxon>Dikarya</taxon>
        <taxon>Ascomycota</taxon>
        <taxon>Pezizomycotina</taxon>
        <taxon>Dothideomycetes</taxon>
        <taxon>Dothideomycetidae</taxon>
        <taxon>Mycosphaerellales</taxon>
        <taxon>Teratosphaeriaceae</taxon>
        <taxon>Meristemomyces</taxon>
    </lineage>
</organism>
<dbReference type="Proteomes" id="UP001310890">
    <property type="component" value="Unassembled WGS sequence"/>
</dbReference>
<comment type="caution">
    <text evidence="1">The sequence shown here is derived from an EMBL/GenBank/DDBJ whole genome shotgun (WGS) entry which is preliminary data.</text>
</comment>